<dbReference type="InterPro" id="IPR036179">
    <property type="entry name" value="Ig-like_dom_sf"/>
</dbReference>
<keyword evidence="3" id="KW-1185">Reference proteome</keyword>
<evidence type="ECO:0000313" key="2">
    <source>
        <dbReference type="EMBL" id="KAF0302898.1"/>
    </source>
</evidence>
<accession>A0A6A4WL18</accession>
<dbReference type="SUPFAM" id="SSF48726">
    <property type="entry name" value="Immunoglobulin"/>
    <property type="match status" value="1"/>
</dbReference>
<feature type="region of interest" description="Disordered" evidence="1">
    <location>
        <begin position="228"/>
        <end position="253"/>
    </location>
</feature>
<dbReference type="Gene3D" id="2.60.40.10">
    <property type="entry name" value="Immunoglobulins"/>
    <property type="match status" value="1"/>
</dbReference>
<protein>
    <submittedName>
        <fullName evidence="2">Uncharacterized protein</fullName>
    </submittedName>
</protein>
<proteinExistence type="predicted"/>
<dbReference type="EMBL" id="VIIS01001001">
    <property type="protein sequence ID" value="KAF0302898.1"/>
    <property type="molecule type" value="Genomic_DNA"/>
</dbReference>
<dbReference type="OrthoDB" id="6335524at2759"/>
<dbReference type="InterPro" id="IPR013783">
    <property type="entry name" value="Ig-like_fold"/>
</dbReference>
<dbReference type="InterPro" id="IPR003961">
    <property type="entry name" value="FN3_dom"/>
</dbReference>
<evidence type="ECO:0000313" key="3">
    <source>
        <dbReference type="Proteomes" id="UP000440578"/>
    </source>
</evidence>
<sequence length="253" mass="27429">MLIAWDVFNYQRLFQILTTLLKIIAALAALGNGAAGPTGTLIEIDAAFVFQERDRITTSIQNDLYISPVTSADLGWWVCAATSAAGSVASRVLLHTGPKPADHEVKVTPSSLHSELVHLEEVKVTGQHSVRLTWKTSDRRPVDGFYICYILLPPADGEVAAPSQRSRVAPGDTQLRRVTVLNGGAESYELTGLRAGAAYQLFLVPFRAGREGRLSRLREVRLPEAGQCWGTEGTRGSRGQEGSGWDRSGQETG</sequence>
<dbReference type="AlphaFoldDB" id="A0A6A4WL18"/>
<evidence type="ECO:0000256" key="1">
    <source>
        <dbReference type="SAM" id="MobiDB-lite"/>
    </source>
</evidence>
<name>A0A6A4WL18_AMPAM</name>
<gene>
    <name evidence="2" type="ORF">FJT64_025071</name>
</gene>
<organism evidence="2 3">
    <name type="scientific">Amphibalanus amphitrite</name>
    <name type="common">Striped barnacle</name>
    <name type="synonym">Balanus amphitrite</name>
    <dbReference type="NCBI Taxonomy" id="1232801"/>
    <lineage>
        <taxon>Eukaryota</taxon>
        <taxon>Metazoa</taxon>
        <taxon>Ecdysozoa</taxon>
        <taxon>Arthropoda</taxon>
        <taxon>Crustacea</taxon>
        <taxon>Multicrustacea</taxon>
        <taxon>Cirripedia</taxon>
        <taxon>Thoracica</taxon>
        <taxon>Thoracicalcarea</taxon>
        <taxon>Balanomorpha</taxon>
        <taxon>Balanoidea</taxon>
        <taxon>Balanidae</taxon>
        <taxon>Amphibalaninae</taxon>
        <taxon>Amphibalanus</taxon>
    </lineage>
</organism>
<dbReference type="InterPro" id="IPR036116">
    <property type="entry name" value="FN3_sf"/>
</dbReference>
<reference evidence="2 3" key="1">
    <citation type="submission" date="2019-07" db="EMBL/GenBank/DDBJ databases">
        <title>Draft genome assembly of a fouling barnacle, Amphibalanus amphitrite (Darwin, 1854): The first reference genome for Thecostraca.</title>
        <authorList>
            <person name="Kim W."/>
        </authorList>
    </citation>
    <scope>NUCLEOTIDE SEQUENCE [LARGE SCALE GENOMIC DNA]</scope>
    <source>
        <strain evidence="2">SNU_AA5</strain>
        <tissue evidence="2">Soma without cirri and trophi</tissue>
    </source>
</reference>
<comment type="caution">
    <text evidence="2">The sequence shown here is derived from an EMBL/GenBank/DDBJ whole genome shotgun (WGS) entry which is preliminary data.</text>
</comment>
<dbReference type="Proteomes" id="UP000440578">
    <property type="component" value="Unassembled WGS sequence"/>
</dbReference>
<dbReference type="CDD" id="cd00063">
    <property type="entry name" value="FN3"/>
    <property type="match status" value="1"/>
</dbReference>
<dbReference type="SUPFAM" id="SSF49265">
    <property type="entry name" value="Fibronectin type III"/>
    <property type="match status" value="1"/>
</dbReference>